<accession>A0ABQ5MQ65</accession>
<keyword evidence="3" id="KW-1185">Reference proteome</keyword>
<keyword evidence="1" id="KW-0472">Membrane</keyword>
<name>A0ABQ5MQ65_9MICC</name>
<feature type="transmembrane region" description="Helical" evidence="1">
    <location>
        <begin position="43"/>
        <end position="64"/>
    </location>
</feature>
<keyword evidence="1" id="KW-0812">Transmembrane</keyword>
<feature type="transmembrane region" description="Helical" evidence="1">
    <location>
        <begin position="20"/>
        <end position="37"/>
    </location>
</feature>
<protein>
    <submittedName>
        <fullName evidence="2">Uncharacterized protein</fullName>
    </submittedName>
</protein>
<proteinExistence type="predicted"/>
<dbReference type="RefSeq" id="WP_264793909.1">
    <property type="nucleotide sequence ID" value="NZ_BRVS01000001.1"/>
</dbReference>
<reference evidence="2 3" key="1">
    <citation type="journal article" date="2023" name="Int. J. Syst. Evol. Microbiol.">
        <title>Arthrobacter mangrovi sp. nov., an actinobacterium isolated from the rhizosphere of a mangrove.</title>
        <authorList>
            <person name="Hamada M."/>
            <person name="Saitou S."/>
            <person name="Enomoto N."/>
            <person name="Nanri K."/>
            <person name="Hidaka K."/>
            <person name="Miura T."/>
            <person name="Tamura T."/>
        </authorList>
    </citation>
    <scope>NUCLEOTIDE SEQUENCE [LARGE SCALE GENOMIC DNA]</scope>
    <source>
        <strain evidence="2 3">NBRC 112813</strain>
    </source>
</reference>
<organism evidence="2 3">
    <name type="scientific">Arthrobacter mangrovi</name>
    <dbReference type="NCBI Taxonomy" id="2966350"/>
    <lineage>
        <taxon>Bacteria</taxon>
        <taxon>Bacillati</taxon>
        <taxon>Actinomycetota</taxon>
        <taxon>Actinomycetes</taxon>
        <taxon>Micrococcales</taxon>
        <taxon>Micrococcaceae</taxon>
        <taxon>Arthrobacter</taxon>
    </lineage>
</organism>
<comment type="caution">
    <text evidence="2">The sequence shown here is derived from an EMBL/GenBank/DDBJ whole genome shotgun (WGS) entry which is preliminary data.</text>
</comment>
<evidence type="ECO:0000313" key="3">
    <source>
        <dbReference type="Proteomes" id="UP001209654"/>
    </source>
</evidence>
<evidence type="ECO:0000313" key="2">
    <source>
        <dbReference type="EMBL" id="GLB65732.1"/>
    </source>
</evidence>
<dbReference type="EMBL" id="BRVS01000001">
    <property type="protein sequence ID" value="GLB65732.1"/>
    <property type="molecule type" value="Genomic_DNA"/>
</dbReference>
<evidence type="ECO:0000256" key="1">
    <source>
        <dbReference type="SAM" id="Phobius"/>
    </source>
</evidence>
<sequence>MQQQTRPRPTDEQLKTSSLYLRIVLLLMLATLLASSLPLPWKAAAAAIALVTAVVSIVGLVKVVRAGLPGTFRITFVLGLIAAGFFLLTSLAQIVFWPVTADFEACTRAAVTQSAQEACTKDYSDRLMQYNNLFNPQD</sequence>
<dbReference type="Proteomes" id="UP001209654">
    <property type="component" value="Unassembled WGS sequence"/>
</dbReference>
<feature type="transmembrane region" description="Helical" evidence="1">
    <location>
        <begin position="76"/>
        <end position="99"/>
    </location>
</feature>
<gene>
    <name evidence="2" type="ORF">AHIS1636_01710</name>
</gene>
<keyword evidence="1" id="KW-1133">Transmembrane helix</keyword>